<evidence type="ECO:0000313" key="1">
    <source>
        <dbReference type="EMBL" id="EGH49719.1"/>
    </source>
</evidence>
<sequence>NRQTDTTHLESGTPDVFMTRWHRAKFGNPYCVRTAFTGD</sequence>
<protein>
    <submittedName>
        <fullName evidence="1">Uncharacterized protein</fullName>
    </submittedName>
</protein>
<organism evidence="1 2">
    <name type="scientific">Pseudomonas syringae pv. pisi str. 1704B</name>
    <dbReference type="NCBI Taxonomy" id="629263"/>
    <lineage>
        <taxon>Bacteria</taxon>
        <taxon>Pseudomonadati</taxon>
        <taxon>Pseudomonadota</taxon>
        <taxon>Gammaproteobacteria</taxon>
        <taxon>Pseudomonadales</taxon>
        <taxon>Pseudomonadaceae</taxon>
        <taxon>Pseudomonas</taxon>
        <taxon>Pseudomonas syringae</taxon>
    </lineage>
</organism>
<proteinExistence type="predicted"/>
<feature type="non-terminal residue" evidence="1">
    <location>
        <position position="1"/>
    </location>
</feature>
<gene>
    <name evidence="1" type="ORF">PSYPI_47933</name>
</gene>
<dbReference type="EMBL" id="AEAI01004629">
    <property type="protein sequence ID" value="EGH49719.1"/>
    <property type="molecule type" value="Genomic_DNA"/>
</dbReference>
<keyword evidence="2" id="KW-1185">Reference proteome</keyword>
<dbReference type="Proteomes" id="UP000004986">
    <property type="component" value="Unassembled WGS sequence"/>
</dbReference>
<reference evidence="1 2" key="1">
    <citation type="journal article" date="2011" name="PLoS Pathog.">
        <title>Dynamic evolution of pathogenicity revealed by sequencing and comparative genomics of 19 Pseudomonas syringae isolates.</title>
        <authorList>
            <person name="Baltrus D.A."/>
            <person name="Nishimura M.T."/>
            <person name="Romanchuk A."/>
            <person name="Chang J.H."/>
            <person name="Mukhtar M.S."/>
            <person name="Cherkis K."/>
            <person name="Roach J."/>
            <person name="Grant S.R."/>
            <person name="Jones C.D."/>
            <person name="Dangl J.L."/>
        </authorList>
    </citation>
    <scope>NUCLEOTIDE SEQUENCE [LARGE SCALE GENOMIC DNA]</scope>
    <source>
        <strain evidence="1 2">1704B</strain>
    </source>
</reference>
<accession>F3GRL6</accession>
<evidence type="ECO:0000313" key="2">
    <source>
        <dbReference type="Proteomes" id="UP000004986"/>
    </source>
</evidence>
<comment type="caution">
    <text evidence="1">The sequence shown here is derived from an EMBL/GenBank/DDBJ whole genome shotgun (WGS) entry which is preliminary data.</text>
</comment>
<feature type="non-terminal residue" evidence="1">
    <location>
        <position position="39"/>
    </location>
</feature>
<dbReference type="AlphaFoldDB" id="F3GRL6"/>
<name>F3GRL6_PSESJ</name>